<organism evidence="3 4">
    <name type="scientific">Beauveria brongniartii RCEF 3172</name>
    <dbReference type="NCBI Taxonomy" id="1081107"/>
    <lineage>
        <taxon>Eukaryota</taxon>
        <taxon>Fungi</taxon>
        <taxon>Dikarya</taxon>
        <taxon>Ascomycota</taxon>
        <taxon>Pezizomycotina</taxon>
        <taxon>Sordariomycetes</taxon>
        <taxon>Hypocreomycetidae</taxon>
        <taxon>Hypocreales</taxon>
        <taxon>Cordycipitaceae</taxon>
        <taxon>Beauveria</taxon>
        <taxon>Beauveria brongniartii</taxon>
    </lineage>
</organism>
<dbReference type="CDD" id="cd00920">
    <property type="entry name" value="Cupredoxin"/>
    <property type="match status" value="1"/>
</dbReference>
<feature type="signal peptide" evidence="2">
    <location>
        <begin position="1"/>
        <end position="17"/>
    </location>
</feature>
<gene>
    <name evidence="3" type="ORF">BBO_01258</name>
</gene>
<dbReference type="InterPro" id="IPR052953">
    <property type="entry name" value="Ser-rich/MCO-related"/>
</dbReference>
<proteinExistence type="predicted"/>
<comment type="caution">
    <text evidence="3">The sequence shown here is derived from an EMBL/GenBank/DDBJ whole genome shotgun (WGS) entry which is preliminary data.</text>
</comment>
<dbReference type="EMBL" id="AZHA01000002">
    <property type="protein sequence ID" value="OAA51311.1"/>
    <property type="molecule type" value="Genomic_DNA"/>
</dbReference>
<dbReference type="OrthoDB" id="2331100at2759"/>
<evidence type="ECO:0000313" key="4">
    <source>
        <dbReference type="Proteomes" id="UP000076863"/>
    </source>
</evidence>
<feature type="chain" id="PRO_5007889212" evidence="2">
    <location>
        <begin position="18"/>
        <end position="208"/>
    </location>
</feature>
<keyword evidence="4" id="KW-1185">Reference proteome</keyword>
<name>A0A167K774_9HYPO</name>
<dbReference type="SUPFAM" id="SSF49503">
    <property type="entry name" value="Cupredoxins"/>
    <property type="match status" value="1"/>
</dbReference>
<dbReference type="InterPro" id="IPR008972">
    <property type="entry name" value="Cupredoxin"/>
</dbReference>
<evidence type="ECO:0000313" key="3">
    <source>
        <dbReference type="EMBL" id="OAA51311.1"/>
    </source>
</evidence>
<dbReference type="AlphaFoldDB" id="A0A167K774"/>
<evidence type="ECO:0000256" key="2">
    <source>
        <dbReference type="SAM" id="SignalP"/>
    </source>
</evidence>
<feature type="region of interest" description="Disordered" evidence="1">
    <location>
        <begin position="138"/>
        <end position="189"/>
    </location>
</feature>
<keyword evidence="2" id="KW-0732">Signal</keyword>
<evidence type="ECO:0000256" key="1">
    <source>
        <dbReference type="SAM" id="MobiDB-lite"/>
    </source>
</evidence>
<dbReference type="Gene3D" id="2.60.40.420">
    <property type="entry name" value="Cupredoxins - blue copper proteins"/>
    <property type="match status" value="1"/>
</dbReference>
<dbReference type="Proteomes" id="UP000076863">
    <property type="component" value="Unassembled WGS sequence"/>
</dbReference>
<dbReference type="PANTHER" id="PTHR34883:SF17">
    <property type="entry name" value="CUPREDOXIN"/>
    <property type="match status" value="1"/>
</dbReference>
<sequence length="208" mass="21496">MKFAFAAAAALLGAAQAIDVQVVSVGRNPVNESMGLKFWPEKVKAEVGTMVQFQFLAGNHTLTQSDFDHPCKPISEVNPSTQGIFSAFQPVAASAARGQIPVFTIMVNDTKPMWFFCSQGPHCQKGMVMVINENTTGNSSRSLENYKKSAAETSPGGSTEGGASPSEASTGSSTTPADADKSPTTGSASVAGVSGSMLLALGAAFILL</sequence>
<reference evidence="3 4" key="1">
    <citation type="journal article" date="2016" name="Genome Biol. Evol.">
        <title>Divergent and convergent evolution of fungal pathogenicity.</title>
        <authorList>
            <person name="Shang Y."/>
            <person name="Xiao G."/>
            <person name="Zheng P."/>
            <person name="Cen K."/>
            <person name="Zhan S."/>
            <person name="Wang C."/>
        </authorList>
    </citation>
    <scope>NUCLEOTIDE SEQUENCE [LARGE SCALE GENOMIC DNA]</scope>
    <source>
        <strain evidence="3 4">RCEF 3172</strain>
    </source>
</reference>
<protein>
    <submittedName>
        <fullName evidence="3">Extracellular serine-rich protein</fullName>
    </submittedName>
</protein>
<accession>A0A167K774</accession>
<feature type="compositionally biased region" description="Polar residues" evidence="1">
    <location>
        <begin position="166"/>
        <end position="176"/>
    </location>
</feature>
<dbReference type="PANTHER" id="PTHR34883">
    <property type="entry name" value="SERINE-RICH PROTEIN, PUTATIVE-RELATED-RELATED"/>
    <property type="match status" value="1"/>
</dbReference>